<organism evidence="1 2">
    <name type="scientific">Puccinia sorghi</name>
    <dbReference type="NCBI Taxonomy" id="27349"/>
    <lineage>
        <taxon>Eukaryota</taxon>
        <taxon>Fungi</taxon>
        <taxon>Dikarya</taxon>
        <taxon>Basidiomycota</taxon>
        <taxon>Pucciniomycotina</taxon>
        <taxon>Pucciniomycetes</taxon>
        <taxon>Pucciniales</taxon>
        <taxon>Pucciniaceae</taxon>
        <taxon>Puccinia</taxon>
    </lineage>
</organism>
<name>A0A0L6VQZ7_9BASI</name>
<evidence type="ECO:0000313" key="1">
    <source>
        <dbReference type="EMBL" id="KNZ63143.1"/>
    </source>
</evidence>
<evidence type="ECO:0000313" key="2">
    <source>
        <dbReference type="Proteomes" id="UP000037035"/>
    </source>
</evidence>
<dbReference type="VEuPathDB" id="FungiDB:VP01_1181g1"/>
<sequence length="723" mass="83032">MWFTFISLSANVGILFSSLNLMYYHIDIKIEINTTVCQPKMVELILVNFIIASTDPSQHFLGIRSILTGRLTGICNHHTPDTKPAPGSILDIISFFHTLISCEFHLNSISNNFIYTENCWSLKLGGKKNHGTTIWNRRTASQKKSQDEDFEPRINTCTTKGTNMMKISDEFIKPTRTKRVQPNPIEMIYHSSFLFDEVFLIQGISLRDLLLGQFQAQFSTHPYCSWGLWISCHLYPFFSLRDSKPLLTVQLFLISRIKIFNEIILIFLSILKIEPFCSSEFKLDKYLVGDPLTSEIELSGNLHSSGKNQPEPPRSPHTAKKNLLKCLQLTCRNSQEASVVTPTIIQNLDISLGGACCMTQRTLTAKSLSHSKLTFSLTSQSSSPLVISVISLVLFSKYQCPSVALSRRPTKIIKIIKRNPSHIQEQAHTFPPFFPPHSSSPPPRFQILISKTLIWDYSTLTEVKYSYNFPLTSVLSFLDKKCFRVMVLCFNPDIVLQPTPLPSFQSYPLHYILVPLSIQTCDITCCMSNFYRDPSSSYPYVLLFKKIFKMQVSVKNTSAINQTERDKLIENSSNKDRENTRKSFNTGQYFYIKKRRLKDFKDQKRRIQKFSHQAQSKRREIGDTSKKKTFHAAIRTPPVCICRCFRTVTVQKVGVTPESFLKFLHVNCRQLSKFFFIIPDWHPEALVFPNPRAHELTQREGNNCKVSQVGARFFGFIANYHDY</sequence>
<dbReference type="Proteomes" id="UP000037035">
    <property type="component" value="Unassembled WGS sequence"/>
</dbReference>
<reference evidence="1 2" key="1">
    <citation type="submission" date="2015-08" db="EMBL/GenBank/DDBJ databases">
        <title>Next Generation Sequencing and Analysis of the Genome of Puccinia sorghi L Schw, the Causal Agent of Maize Common Rust.</title>
        <authorList>
            <person name="Rochi L."/>
            <person name="Burguener G."/>
            <person name="Darino M."/>
            <person name="Turjanski A."/>
            <person name="Kreff E."/>
            <person name="Dieguez M.J."/>
            <person name="Sacco F."/>
        </authorList>
    </citation>
    <scope>NUCLEOTIDE SEQUENCE [LARGE SCALE GENOMIC DNA]</scope>
    <source>
        <strain evidence="1 2">RO10H11247</strain>
    </source>
</reference>
<protein>
    <submittedName>
        <fullName evidence="1">Uncharacterized protein</fullName>
    </submittedName>
</protein>
<dbReference type="EMBL" id="LAVV01002021">
    <property type="protein sequence ID" value="KNZ63143.1"/>
    <property type="molecule type" value="Genomic_DNA"/>
</dbReference>
<proteinExistence type="predicted"/>
<comment type="caution">
    <text evidence="1">The sequence shown here is derived from an EMBL/GenBank/DDBJ whole genome shotgun (WGS) entry which is preliminary data.</text>
</comment>
<accession>A0A0L6VQZ7</accession>
<gene>
    <name evidence="1" type="ORF">VP01_1181g1</name>
</gene>
<keyword evidence="2" id="KW-1185">Reference proteome</keyword>
<dbReference type="AlphaFoldDB" id="A0A0L6VQZ7"/>